<dbReference type="AlphaFoldDB" id="A0A7H8N328"/>
<protein>
    <recommendedName>
        <fullName evidence="4">Secreted protein</fullName>
    </recommendedName>
</protein>
<proteinExistence type="predicted"/>
<evidence type="ECO:0000313" key="3">
    <source>
        <dbReference type="Proteomes" id="UP000509303"/>
    </source>
</evidence>
<evidence type="ECO:0000313" key="2">
    <source>
        <dbReference type="EMBL" id="QKW48789.1"/>
    </source>
</evidence>
<accession>A0A7H8N328</accession>
<dbReference type="RefSeq" id="WP_176160521.1">
    <property type="nucleotide sequence ID" value="NZ_CP054929.1"/>
</dbReference>
<dbReference type="Proteomes" id="UP000509303">
    <property type="component" value="Chromosome"/>
</dbReference>
<keyword evidence="1" id="KW-0732">Signal</keyword>
<evidence type="ECO:0008006" key="4">
    <source>
        <dbReference type="Google" id="ProtNLM"/>
    </source>
</evidence>
<feature type="chain" id="PRO_5028952724" description="Secreted protein" evidence="1">
    <location>
        <begin position="31"/>
        <end position="118"/>
    </location>
</feature>
<gene>
    <name evidence="2" type="ORF">HUT08_03690</name>
</gene>
<reference evidence="2 3" key="1">
    <citation type="submission" date="2020-06" db="EMBL/GenBank/DDBJ databases">
        <title>Genome mining for natural products.</title>
        <authorList>
            <person name="Zhang B."/>
            <person name="Shi J."/>
            <person name="Ge H."/>
        </authorList>
    </citation>
    <scope>NUCLEOTIDE SEQUENCE [LARGE SCALE GENOMIC DNA]</scope>
    <source>
        <strain evidence="2 3">NA00687</strain>
    </source>
</reference>
<organism evidence="2 3">
    <name type="scientific">Streptomyces buecherae</name>
    <dbReference type="NCBI Taxonomy" id="2763006"/>
    <lineage>
        <taxon>Bacteria</taxon>
        <taxon>Bacillati</taxon>
        <taxon>Actinomycetota</taxon>
        <taxon>Actinomycetes</taxon>
        <taxon>Kitasatosporales</taxon>
        <taxon>Streptomycetaceae</taxon>
        <taxon>Streptomyces</taxon>
    </lineage>
</organism>
<name>A0A7H8N328_9ACTN</name>
<feature type="signal peptide" evidence="1">
    <location>
        <begin position="1"/>
        <end position="30"/>
    </location>
</feature>
<dbReference type="EMBL" id="CP054929">
    <property type="protein sequence ID" value="QKW48789.1"/>
    <property type="molecule type" value="Genomic_DNA"/>
</dbReference>
<evidence type="ECO:0000256" key="1">
    <source>
        <dbReference type="SAM" id="SignalP"/>
    </source>
</evidence>
<sequence length="118" mass="12695">MSTRTLRVSVVALLTAGFAAGTLGTTPAEAAGLRGGRVTWYATGERVRVTDTRADGYAFGVRLYDTRRPKAVRTCAVNGRGRSRVCDFAFPEGRRIIIVARLTKGSRALYAGSVQVRS</sequence>
<keyword evidence="3" id="KW-1185">Reference proteome</keyword>